<dbReference type="HAMAP" id="MF_01974">
    <property type="entry name" value="MetAP_1"/>
    <property type="match status" value="1"/>
</dbReference>
<dbReference type="EMBL" id="BARS01004494">
    <property type="protein sequence ID" value="GAF79097.1"/>
    <property type="molecule type" value="Genomic_DNA"/>
</dbReference>
<dbReference type="GO" id="GO:0006508">
    <property type="term" value="P:proteolysis"/>
    <property type="evidence" value="ECO:0007669"/>
    <property type="project" value="UniProtKB-KW"/>
</dbReference>
<keyword evidence="2" id="KW-0645">Protease</keyword>
<proteinExistence type="inferred from homology"/>
<evidence type="ECO:0000256" key="3">
    <source>
        <dbReference type="ARBA" id="ARBA00022723"/>
    </source>
</evidence>
<evidence type="ECO:0000256" key="4">
    <source>
        <dbReference type="ARBA" id="ARBA00022801"/>
    </source>
</evidence>
<sequence>MINIRSGREIEKIRTACSLAAEAMEVARDEVKPGITTLEISGKVKDFIETHGARAAFLGYKGFPGAICVSVNEEIVHGIPKDRTLGEGDIVKIDIGTYIDGFYGDVARSFPVGEISTEAQELMRTTEDALYRGLAQAVSGKHIGDIGHAVQSYVEERGYNVVRALVGHGIGRNLHEDPQVPNFGRPGDGATLKNGMVLAIEPMVNAGTWEIKTLDDNWTAVTADGELSAHFENTCIVRNGFPEILT</sequence>
<dbReference type="InterPro" id="IPR000994">
    <property type="entry name" value="Pept_M24"/>
</dbReference>
<dbReference type="PANTHER" id="PTHR43330:SF27">
    <property type="entry name" value="METHIONINE AMINOPEPTIDASE"/>
    <property type="match status" value="1"/>
</dbReference>
<dbReference type="InterPro" id="IPR001714">
    <property type="entry name" value="Pept_M24_MAP"/>
</dbReference>
<dbReference type="GO" id="GO:0046872">
    <property type="term" value="F:metal ion binding"/>
    <property type="evidence" value="ECO:0007669"/>
    <property type="project" value="UniProtKB-KW"/>
</dbReference>
<dbReference type="InterPro" id="IPR036005">
    <property type="entry name" value="Creatinase/aminopeptidase-like"/>
</dbReference>
<keyword evidence="3" id="KW-0479">Metal-binding</keyword>
<keyword evidence="1" id="KW-0031">Aminopeptidase</keyword>
<keyword evidence="4" id="KW-0378">Hydrolase</keyword>
<evidence type="ECO:0000256" key="1">
    <source>
        <dbReference type="ARBA" id="ARBA00022438"/>
    </source>
</evidence>
<protein>
    <recommendedName>
        <fullName evidence="5">Peptidase M24 domain-containing protein</fullName>
    </recommendedName>
</protein>
<dbReference type="Gene3D" id="3.90.230.10">
    <property type="entry name" value="Creatinase/methionine aminopeptidase superfamily"/>
    <property type="match status" value="1"/>
</dbReference>
<dbReference type="GO" id="GO:0070006">
    <property type="term" value="F:metalloaminopeptidase activity"/>
    <property type="evidence" value="ECO:0007669"/>
    <property type="project" value="InterPro"/>
</dbReference>
<dbReference type="InterPro" id="IPR002467">
    <property type="entry name" value="Pept_M24A_MAP1"/>
</dbReference>
<reference evidence="6" key="1">
    <citation type="journal article" date="2014" name="Front. Microbiol.">
        <title>High frequency of phylogenetically diverse reductive dehalogenase-homologous genes in deep subseafloor sedimentary metagenomes.</title>
        <authorList>
            <person name="Kawai M."/>
            <person name="Futagami T."/>
            <person name="Toyoda A."/>
            <person name="Takaki Y."/>
            <person name="Nishi S."/>
            <person name="Hori S."/>
            <person name="Arai W."/>
            <person name="Tsubouchi T."/>
            <person name="Morono Y."/>
            <person name="Uchiyama I."/>
            <person name="Ito T."/>
            <person name="Fujiyama A."/>
            <person name="Inagaki F."/>
            <person name="Takami H."/>
        </authorList>
    </citation>
    <scope>NUCLEOTIDE SEQUENCE</scope>
    <source>
        <strain evidence="6">Expedition CK06-06</strain>
    </source>
</reference>
<dbReference type="SUPFAM" id="SSF55920">
    <property type="entry name" value="Creatinase/aminopeptidase"/>
    <property type="match status" value="1"/>
</dbReference>
<dbReference type="PANTHER" id="PTHR43330">
    <property type="entry name" value="METHIONINE AMINOPEPTIDASE"/>
    <property type="match status" value="1"/>
</dbReference>
<organism evidence="6">
    <name type="scientific">marine sediment metagenome</name>
    <dbReference type="NCBI Taxonomy" id="412755"/>
    <lineage>
        <taxon>unclassified sequences</taxon>
        <taxon>metagenomes</taxon>
        <taxon>ecological metagenomes</taxon>
    </lineage>
</organism>
<dbReference type="Pfam" id="PF00557">
    <property type="entry name" value="Peptidase_M24"/>
    <property type="match status" value="1"/>
</dbReference>
<evidence type="ECO:0000259" key="5">
    <source>
        <dbReference type="Pfam" id="PF00557"/>
    </source>
</evidence>
<feature type="domain" description="Peptidase M24" evidence="5">
    <location>
        <begin position="11"/>
        <end position="238"/>
    </location>
</feature>
<accession>X0ST50</accession>
<dbReference type="AlphaFoldDB" id="X0ST50"/>
<comment type="caution">
    <text evidence="6">The sequence shown here is derived from an EMBL/GenBank/DDBJ whole genome shotgun (WGS) entry which is preliminary data.</text>
</comment>
<evidence type="ECO:0000313" key="6">
    <source>
        <dbReference type="EMBL" id="GAF79097.1"/>
    </source>
</evidence>
<evidence type="ECO:0000256" key="2">
    <source>
        <dbReference type="ARBA" id="ARBA00022670"/>
    </source>
</evidence>
<feature type="non-terminal residue" evidence="6">
    <location>
        <position position="246"/>
    </location>
</feature>
<name>X0ST50_9ZZZZ</name>
<dbReference type="GO" id="GO:0005829">
    <property type="term" value="C:cytosol"/>
    <property type="evidence" value="ECO:0007669"/>
    <property type="project" value="TreeGrafter"/>
</dbReference>
<dbReference type="CDD" id="cd01086">
    <property type="entry name" value="MetAP1"/>
    <property type="match status" value="1"/>
</dbReference>
<dbReference type="NCBIfam" id="TIGR00500">
    <property type="entry name" value="met_pdase_I"/>
    <property type="match status" value="1"/>
</dbReference>
<gene>
    <name evidence="6" type="ORF">S01H1_08785</name>
</gene>
<dbReference type="PRINTS" id="PR00599">
    <property type="entry name" value="MAPEPTIDASE"/>
</dbReference>